<evidence type="ECO:0000313" key="4">
    <source>
        <dbReference type="Proteomes" id="UP000009223"/>
    </source>
</evidence>
<gene>
    <name evidence="3" type="ordered locus">TREPR_1638</name>
</gene>
<reference evidence="3 4" key="2">
    <citation type="journal article" date="2011" name="ISME J.">
        <title>RNA-seq reveals cooperative metabolic interactions between two termite-gut spirochete species in co-culture.</title>
        <authorList>
            <person name="Rosenthal A.Z."/>
            <person name="Matson E.G."/>
            <person name="Eldar A."/>
            <person name="Leadbetter J.R."/>
        </authorList>
    </citation>
    <scope>NUCLEOTIDE SEQUENCE [LARGE SCALE GENOMIC DNA]</scope>
    <source>
        <strain evidence="4">ATCC BAA-887 / DSM 12427 / ZAS-2</strain>
    </source>
</reference>
<dbReference type="HOGENOM" id="CLU_223109_0_0_12"/>
<protein>
    <submittedName>
        <fullName evidence="3">Putative lipoprotein</fullName>
    </submittedName>
</protein>
<dbReference type="InterPro" id="IPR022038">
    <property type="entry name" value="Ig-like_bact"/>
</dbReference>
<evidence type="ECO:0000256" key="1">
    <source>
        <dbReference type="SAM" id="MobiDB-lite"/>
    </source>
</evidence>
<feature type="domain" description="Ig-like" evidence="2">
    <location>
        <begin position="709"/>
        <end position="794"/>
    </location>
</feature>
<dbReference type="PROSITE" id="PS51257">
    <property type="entry name" value="PROKAR_LIPOPROTEIN"/>
    <property type="match status" value="1"/>
</dbReference>
<evidence type="ECO:0000313" key="3">
    <source>
        <dbReference type="EMBL" id="AEF83786.1"/>
    </source>
</evidence>
<feature type="region of interest" description="Disordered" evidence="1">
    <location>
        <begin position="5347"/>
        <end position="5372"/>
    </location>
</feature>
<keyword evidence="4" id="KW-1185">Reference proteome</keyword>
<dbReference type="Pfam" id="PF12245">
    <property type="entry name" value="Big_3_2"/>
    <property type="match status" value="1"/>
</dbReference>
<accession>F5YNQ5</accession>
<dbReference type="eggNOG" id="COG3420">
    <property type="taxonomic scope" value="Bacteria"/>
</dbReference>
<organism evidence="3 4">
    <name type="scientific">Treponema primitia (strain ATCC BAA-887 / DSM 12427 / ZAS-2)</name>
    <dbReference type="NCBI Taxonomy" id="545694"/>
    <lineage>
        <taxon>Bacteria</taxon>
        <taxon>Pseudomonadati</taxon>
        <taxon>Spirochaetota</taxon>
        <taxon>Spirochaetia</taxon>
        <taxon>Spirochaetales</taxon>
        <taxon>Treponemataceae</taxon>
        <taxon>Treponema</taxon>
    </lineage>
</organism>
<name>F5YNQ5_TREPZ</name>
<dbReference type="EMBL" id="CP001843">
    <property type="protein sequence ID" value="AEF83786.1"/>
    <property type="molecule type" value="Genomic_DNA"/>
</dbReference>
<reference evidence="4" key="1">
    <citation type="submission" date="2009-12" db="EMBL/GenBank/DDBJ databases">
        <title>Complete sequence of Treponema primitia strain ZAS-2.</title>
        <authorList>
            <person name="Tetu S.G."/>
            <person name="Matson E."/>
            <person name="Ren Q."/>
            <person name="Seshadri R."/>
            <person name="Elbourne L."/>
            <person name="Hassan K.A."/>
            <person name="Durkin A."/>
            <person name="Radune D."/>
            <person name="Mohamoud Y."/>
            <person name="Shay R."/>
            <person name="Jin S."/>
            <person name="Zhang X."/>
            <person name="Lucey K."/>
            <person name="Ballor N.R."/>
            <person name="Ottesen E."/>
            <person name="Rosenthal R."/>
            <person name="Allen A."/>
            <person name="Leadbetter J.R."/>
            <person name="Paulsen I.T."/>
        </authorList>
    </citation>
    <scope>NUCLEOTIDE SEQUENCE [LARGE SCALE GENOMIC DNA]</scope>
    <source>
        <strain evidence="4">ATCC BAA-887 / DSM 12427 / ZAS-2</strain>
    </source>
</reference>
<dbReference type="STRING" id="545694.TREPR_1638"/>
<dbReference type="Proteomes" id="UP000009223">
    <property type="component" value="Chromosome"/>
</dbReference>
<feature type="compositionally biased region" description="Polar residues" evidence="1">
    <location>
        <begin position="5358"/>
        <end position="5372"/>
    </location>
</feature>
<feature type="region of interest" description="Disordered" evidence="1">
    <location>
        <begin position="5453"/>
        <end position="5478"/>
    </location>
</feature>
<proteinExistence type="predicted"/>
<keyword evidence="3" id="KW-0449">Lipoprotein</keyword>
<evidence type="ECO:0000259" key="2">
    <source>
        <dbReference type="Pfam" id="PF12245"/>
    </source>
</evidence>
<sequence>MLKRISFVILAVLILISCENPIQSGLGGKVDIDQPTVSLKSPPIDSFIMGTNVQFEISAWDDMTVSAVYITFKSEDPAQAPIELPASGYSSANGSNYIASLNTETVFGEYYKGRNGDLKVSLRVMDGSGKQVITDDLPYKIKNGAPVIEVQTPIKESESDTDLPKLISGGYLGGVANDDWGIGQGSPKIQFWSANGPEPLDDLWQDMDSEYPADGKKFVNFKYYAIKHPAPVDPSEKPQGLPVGNYRYRLKVWDIGNTHSAVYPLDGSYYEMEVIQPNEYPNIVLSAVPEGEPYRNSGFTIEARLSHSSGIGASTLSVRREGDAQATVLARESYSGNEQVEGSDRLERVLKSFLIEPKKLYNHPEDVEGDRYLQENDLEEGLTSYQFKDGAYEFIVHTVSSQTSESYNSITVYIDTTPPELGITRVIPVTGSTTIGGLTGYTVNGLTAVDINIYDANNFGSDTSGRRELRYLIIPDTLPALDSQADIKALYDTADYFDAPVAPVYKNGDSNASVVIDTRALADEAPDYYKNKDQYLVLMAKDKAGNYNSMTGLLKVEQETDKPVFSISNFDQSTDTKAKLEASSSPNSITADRFVRGVVQDDDGIDPASLSFSYYKEGDPTAHPLSVEKNTVDLKAVSFWVELPLDDGLYSLEMEVKDHGGKKNELRPEALESVLATETINTGRIYFYLDLKAPTLTEVLGDDGLKVKSSGFSLSGTVKDDNGLSKIVVKQQVKDAGTGLVEIGTIPFSPSNTGLQNWALDNLGTQDGEYYYEISAIDRAGNTSILKRTVQVDRVPPKLGGIGAGAAQADISLVAPNISPTDSRIWIGAGANGIQGKVYDAREVSAVFYKIQKAELAAPSTTYAAAPSRAYFDTPANGWTKVIITAEGESDWSKSITPPVDEGLYKLYVAVFDLAGNQNNNWAPAPGYSYTPFVFGVDKAAPDVSTADFYPIPVGGGTALDSGVRLDKGFSLGGTVTDTNELGSITLTQKFEPAAGGGAVTTTVYTQTLSGGSSLLNIPNLPRKTDPAATVPDSPDWSNHSLDGTYTYTLTVKDITGSVAADYNRSSAKTFTAIVDTTGPEVTVRALKTSYSGTGRVYFSPDSLSSNYLLTGEAKDPANGTVKRVYYWDGTAAEYPGTLSPRMDQLEDADGNSIQAVWKSADLNGNSWSINLSLPAGTAEGDRRLKIIAFDDLDHRSEKLSYFNPSGQETNAETELVSFAVSPLSQLYDFPYALDLNPPQLEETEIGTDKKVLLGQKFNLSGKFGDTNSLFSLIIKQRKQDTISNTWDDNFPVITFTATDKNFTPIPIPFPIPLRGEENNWVSQNLPINNSGVYADDSGTYEYTIIATDSVGREAKLTRLVEVDVTLPSVSLATTTRPDNSWYDLTQNIRGTADDRDENNNSGSGVSAVYYWYGPQGSTPPAYDTQITLEDLQTYWRTASGQWSVPLDISDDTFLEGLYTLWVLATDEAGNIGGVKPTELPLKYNFRVDKAAPTVEETLIDPLVTVPYAPTPVTPPSPDPGNKSPLRTGSFDLNIKLHDSYKLKSVKITQTWAGATPAPAIAPPASLILMDDSALSGTDLEIPLTNLPWSAAGNPPTAILVDGKYTYTITVIDGADKPASLTRTIIVDSTPPKVHIIEPDRSAEGSISIRGTAKDDVPGTITQVLYWTDLRENDNYPSSATPVPIPVYPDGTWLAVDSGGSTLEPGATTQWHVTIPLTGTPEGKRQVAVIAVDQLGNVSTPEVYDPGTNTDHVSVRYFSKDDGRPSLFVEDHNPATDAIKSAGFSLKGFVQDTNAIDHITLKQEWTGSGSFPESAPIVVTLILNRYSTSKKQQQYWSFDDLPYSNADTGAFDPVGTEKYKANHGSNNADANNDGIIDSDKSSYGISGYPPIIFTPNALDKYTLDGKFKYTITAYDAAGNDVTLIQNIIIDTTPPTVSPDLITNPAGSPFPYFDGNPIIKGSAVDTGTNKSGIADIYYWIDLATVTPIPAHATKANLTASPWQRANHTVSGGVDSWNLTIDISNLVEGEYQLQVVALDNAGNIGGDSVTPTIPFQYLFGVDKALPEADELTQAADKFVTAGFNLGGTLYDSYGINNLTGVKITQTKDTGPEVTLEDYTGTLTGYTESAVHSSIPSLRPAGTRWWELTGLPRNPSSAGTTLVADGKYTYKITFKDKAGKETTVTRIISVDTEMPTLTIKPANPENPTAEAIYTSSVNITGTASDPSPGTVTAVYTWIGAATDSLATLPLDGSGSVQAGWKLANGTADWNTTYSIGLPNSGKDITSEGRKRLVAYAYDGVGHNSLIKDVFFWVDDSPPELTETAINTDDTKLLNDRFTLSGTATDTNAVKTVEVYQRKLGLAQLDATLRGNLVYQWAGTATSVNWAVPDTIANSGPSLPRKNSTTLADYLLPVNYDKEDGTYIYTIIVTDAAGKTTELIRTVNLDSHAPQLDGDGIVSGGITIASPLVSINYDATHASTWLKGALAGINGSSHDYEPATPGTKTPSGVAELYYLVRESEFDDSSLPDVKNPANILADATQLNLTSGWAKAGETAPWSGSLNLQALGEGVRKLYVVAKDKAGNYSAPATRLFGIDMSAPQLTVTIPDGKITPQPENYSQEVEYVEDNHFQLGGTVRDANLLNNPLYMTITQQYIPSGGIPGEVVPLTNIGNFVTAQDGVDSKLYTWALSPGYRLPRIPTNISSEDPLSSDGQFVYVITLYDAAGNAVALTRKINIDKAGPVVNISSPVQGSNNVGGLLSISGTAIDTNPVTWVYYYIKKVGETYSDSSPDDGTKDLDGIGPSRTGAIRNLVPATNPQKYDYTLTTPSGYWLATEHPGASWNSVVNLSDFGIAEGQLRLWVVAWDGGNWSDEPKKVDFYLDQNPPLIRTNKGASDDVEDLYFSSNVTPAQGANYATSDFSFSFDAWDTNKLKSPKLPSGGTSSAAVKVERFAGSVGADLSDTTAAVVIMTDPSSYITSPPATADKVHVTVNQTVFNGVSGELVDGTYLYRVTITDAVQKTAVLERTLVVDHTPPEVYVTNITPLVGDNADRVNGVIYFNINASDDNGVLGVKYVLLPISEIPPTTWDDVRFSGTILGTGTAATLTAAPYRGVIDTTTIGDNIQYQLCVIARDRAGNIATNNIATNNRIFTVDQSTDKPTILFTGFDSRTAYAPLPNSYRTIDTKDQGYKLTGVISDDDGIKPDTLVLKYTSDGSTWTTVSSATVTVAQVTSGSSREYTFEYEIPKTGLFGSLADGVYSFSAYVEDDPARKSVLDLAGSPIAKTAANNTAYTTFAVDTEAPVLNLDLAFISAPNAPPQTYGTQPVITGTLKEPNLASFKVSVDGGIEYSYVPNQELKLEAADGAGVRAWNFTVPGWTGMAQGPHSLMFVAEDNGRKTTPLGYTFYKDTAGPQINFTNINEDALYIIKSTDADNTQIVYPEATYYGNLPGTADIIADRIAPKLNGSFTDEYSFVFKTGEEQFYYRFDWKGASTAAGDDTGAGNGANDWRVSDPSWIGGSGKSRTWQLPLKKKNDDILDQGYHTVDIMVYDSGNNVNGMTLNGTYNGTAYANTFFQYERVAFRIDSAEPLVTIDVPLLNNTVYGNTTENYYFEADVKVSDYTLSDVSATITGMVTDFYHSTTFIPGTDGGPLNGNFKEKFTKALFTTLTGNVPGVYTFTFTVTATDGNGWVSKDERIFTIDASPPKFELNNLVYPTSSVPTPPDYPTTLIENNPRIQGNVSDESGLKLAQYKLEKWDYSANNWNTIGANYNIWKDLGISVGAKLANWEIKLGTDSGGLGLSDGQYRISFKAEDQALPVANSDLSKAEIVFFIDSKNPVLRLRNPYDTVTTPPYTKLPLFYSGKEAKNSDASKTYVAFYLTATDENTIQSVKGKLDDNNFTTGLVVIGTAPDWANSLPVVPSVNQTGSLVNYWILLEAFNGAVASQISSGDHTIYVEAKDGAGRTTTITREFTFDSEVPVLEINDPYQDKWVESRVIVQGVSSDDNAVADLYYQLGKTETGGNTVWHKYSESITGTMDGNDKTILIGSNSMNNWKFEFPDILDITKIDGALANYVTYNNGSQIYELPMRFKVIDKAGNESTKPMVYATSGATSKTAVDIFKLQINPNGDLPVVTINFPPPNDQDYPNGMEVGGEVSISGLVQDNDWVHSMVYRVKDNDNGEVIVATPGELDDESNGGDNAVGWRSFTPAISPGGFTAWSFSINRDASLSPVGDVDKRSFTVEVMAWDASYSDHGARKQKGLVQTTKVVFVAGQPEYYTDYRVIKDGATYSSAAGGTAPNLSGSFTVKARVRDDEGLSTITWKKESDSSYTNVLVAPNSLDPNTYPTQNTYAVPALEHLKRPEQMVNGRWYIIYYQGTSYNYTTYGAEKNTLGTLFKANFTGTPAVSADTWVVEAVSDAGIHPNDLYTGTGKYYVEYEISLTLNTNDLISLGVAKPYNLSLRVTDGIGTAAVLDIPLKLDRYYPWGSMTGNAVAAGTNYRLVGEAWDSDTGITVQGIDKVVVWFSRNNGTADVPIAIKERAGGIYQAGDTIPVYKGRQVVEGVPSQGSLNNVQLPKLDVPAGSNNVSAIVINSPAETADDDDQDGFIDGISDNGIHNVWYSYLNTTTFNDGLGKVHFVVFDSAGNASYYEYRIFFSNNPPKVTSVTIATDVLGSGNNPDFSDPREYRTITANYETTNITVRNKRLGFKVHIEGEGAPYHYRLYYVSGYAATTTAATALTAGKYYRIETLGDTGWEAVGAPAGFTSGTIFMAIGHAVAGSGTASELNLTLDRFDNTVSQDFIISGVDSYRESDFNTISDVGNNGAKFILKVYNSIKIPMQSDDHPDPYQQVLGEYVYHPLGLYTNLDQPFDVKVIGLNVANADTVKPKVKLWDFNPAGGSANGTNTATPTGIGSNLNRPGLFNPRGSASNIQRSGHIEPRSGNTTASINDSLKSYFIENGQPTKFVRDTLSGSVILRGYAFDEQRIGEVWLKFTSSTGSNEFKILEKDTNYTGTNATRGVLIPVTSGIPASYDTQSNKPYVFNDIDLDGHRAEWAFIWDTESIPASTIIGSDIKVEVIVKDVTSNQNLQRNHLNLGIGGNNDGFSPLTANEGYNRISVDIQPYIQGYTRDSSKGYHTIRSKQGWFTFSRGETVTMNGWNLNTSSIQSVIRFYTADGEVIAATSTRSAHAIVFTVPTTAVTGQIRVTDSAATPNSLTVNDRNNNQNSWNRGGYNPAEPGGELWNDDHAVHIWQSNDTNTGDNRGYFDGSTRPVDPSMTMDPSDGTLWGAWAELSNQALYYAKNNAARTTLWAYNGGGTMDHTDIHMSATRRTTGNTTNRAYPTVFWNITRSYAGTFNTNNSGGIRGSDPAGQSSSWEAGAATSNPHYDPEQVLHNKIIDQFTNPRVVYRGDYMHVSYYDTKDKSMKYWYGKSGSNVTETNYNASANNTLTTNNMGGMRARRWINLDGGSDGDDTSGEDRVRPSTGTGLSRVGAAEGAGEWSAIDLLSDGRPVIAYYDAENQTVRLAIASTVQNPSRNQWTVQYAMNTSDPNYSFSGQYISMQIDQTTNAAHLAFFKSNSTDLIYLKLAWTGTAYTPGTSVIVDDVGAVGRWVDLTLDRDKLPWISYLDITMTDFYDGVKMAYYNPTQFTEDVSDGNGVSQKGWETMAVPALYKIKENRTSIETWPSRDTAAGNNTAQFWKAAIGYTNSDFYRIAYYVKPKN</sequence>
<dbReference type="KEGG" id="tpi:TREPR_1638"/>